<dbReference type="EMBL" id="JAHRIO010030742">
    <property type="protein sequence ID" value="MEQ2168217.1"/>
    <property type="molecule type" value="Genomic_DNA"/>
</dbReference>
<organism evidence="1 2">
    <name type="scientific">Goodea atripinnis</name>
    <dbReference type="NCBI Taxonomy" id="208336"/>
    <lineage>
        <taxon>Eukaryota</taxon>
        <taxon>Metazoa</taxon>
        <taxon>Chordata</taxon>
        <taxon>Craniata</taxon>
        <taxon>Vertebrata</taxon>
        <taxon>Euteleostomi</taxon>
        <taxon>Actinopterygii</taxon>
        <taxon>Neopterygii</taxon>
        <taxon>Teleostei</taxon>
        <taxon>Neoteleostei</taxon>
        <taxon>Acanthomorphata</taxon>
        <taxon>Ovalentaria</taxon>
        <taxon>Atherinomorphae</taxon>
        <taxon>Cyprinodontiformes</taxon>
        <taxon>Goodeidae</taxon>
        <taxon>Goodea</taxon>
    </lineage>
</organism>
<gene>
    <name evidence="1" type="ORF">GOODEAATRI_012029</name>
</gene>
<protein>
    <submittedName>
        <fullName evidence="1">Uncharacterized protein</fullName>
    </submittedName>
</protein>
<evidence type="ECO:0000313" key="1">
    <source>
        <dbReference type="EMBL" id="MEQ2168217.1"/>
    </source>
</evidence>
<comment type="caution">
    <text evidence="1">The sequence shown here is derived from an EMBL/GenBank/DDBJ whole genome shotgun (WGS) entry which is preliminary data.</text>
</comment>
<accession>A0ABV0N9Y7</accession>
<proteinExistence type="predicted"/>
<keyword evidence="2" id="KW-1185">Reference proteome</keyword>
<reference evidence="1 2" key="1">
    <citation type="submission" date="2021-06" db="EMBL/GenBank/DDBJ databases">
        <authorList>
            <person name="Palmer J.M."/>
        </authorList>
    </citation>
    <scope>NUCLEOTIDE SEQUENCE [LARGE SCALE GENOMIC DNA]</scope>
    <source>
        <strain evidence="1 2">GA_2019</strain>
        <tissue evidence="1">Muscle</tissue>
    </source>
</reference>
<sequence>MVVRATKNPSPNASLHFLLPSPSSCCVLHGVFICLCPCRPPERKSHRVNREKRDGERCWECATERKQKYIAMLTYILATRHSSTTDVPPSLRSLAVIFNHNI</sequence>
<evidence type="ECO:0000313" key="2">
    <source>
        <dbReference type="Proteomes" id="UP001476798"/>
    </source>
</evidence>
<dbReference type="Proteomes" id="UP001476798">
    <property type="component" value="Unassembled WGS sequence"/>
</dbReference>
<name>A0ABV0N9Y7_9TELE</name>